<evidence type="ECO:0000256" key="3">
    <source>
        <dbReference type="ARBA" id="ARBA00023145"/>
    </source>
</evidence>
<gene>
    <name evidence="6" type="ORF">GSONMT00031777001</name>
</gene>
<dbReference type="GO" id="GO:0005839">
    <property type="term" value="C:proteasome core complex"/>
    <property type="evidence" value="ECO:0007669"/>
    <property type="project" value="InterPro"/>
</dbReference>
<keyword evidence="4 5" id="KW-0539">Nucleus</keyword>
<keyword evidence="2 5" id="KW-0647">Proteasome</keyword>
<name>A0A060X876_ONCMY</name>
<dbReference type="GO" id="GO:0005634">
    <property type="term" value="C:nucleus"/>
    <property type="evidence" value="ECO:0007669"/>
    <property type="project" value="UniProtKB-SubCell"/>
</dbReference>
<protein>
    <recommendedName>
        <fullName evidence="5">Proteasome subunit beta</fullName>
    </recommendedName>
</protein>
<dbReference type="GO" id="GO:0005737">
    <property type="term" value="C:cytoplasm"/>
    <property type="evidence" value="ECO:0007669"/>
    <property type="project" value="UniProtKB-SubCell"/>
</dbReference>
<dbReference type="InterPro" id="IPR001353">
    <property type="entry name" value="Proteasome_sua/b"/>
</dbReference>
<dbReference type="PROSITE" id="PS00854">
    <property type="entry name" value="PROTEASOME_BETA_1"/>
    <property type="match status" value="1"/>
</dbReference>
<dbReference type="SUPFAM" id="SSF56235">
    <property type="entry name" value="N-terminal nucleophile aminohydrolases (Ntn hydrolases)"/>
    <property type="match status" value="1"/>
</dbReference>
<evidence type="ECO:0000256" key="5">
    <source>
        <dbReference type="RuleBase" id="RU004203"/>
    </source>
</evidence>
<keyword evidence="3" id="KW-0865">Zymogen</keyword>
<dbReference type="Proteomes" id="UP000193380">
    <property type="component" value="Unassembled WGS sequence"/>
</dbReference>
<comment type="subcellular location">
    <subcellularLocation>
        <location evidence="5">Cytoplasm</location>
    </subcellularLocation>
    <subcellularLocation>
        <location evidence="5">Nucleus</location>
    </subcellularLocation>
</comment>
<evidence type="ECO:0000256" key="1">
    <source>
        <dbReference type="ARBA" id="ARBA00022490"/>
    </source>
</evidence>
<dbReference type="Pfam" id="PF00227">
    <property type="entry name" value="Proteasome"/>
    <property type="match status" value="1"/>
</dbReference>
<dbReference type="GO" id="GO:0051603">
    <property type="term" value="P:proteolysis involved in protein catabolic process"/>
    <property type="evidence" value="ECO:0007669"/>
    <property type="project" value="InterPro"/>
</dbReference>
<dbReference type="InterPro" id="IPR023333">
    <property type="entry name" value="Proteasome_suB-type"/>
</dbReference>
<keyword evidence="1 5" id="KW-0963">Cytoplasm</keyword>
<dbReference type="STRING" id="8022.A0A060X876"/>
<reference evidence="6" key="2">
    <citation type="submission" date="2014-03" db="EMBL/GenBank/DDBJ databases">
        <authorList>
            <person name="Genoscope - CEA"/>
        </authorList>
    </citation>
    <scope>NUCLEOTIDE SEQUENCE</scope>
</reference>
<evidence type="ECO:0000313" key="7">
    <source>
        <dbReference type="Proteomes" id="UP000193380"/>
    </source>
</evidence>
<evidence type="ECO:0000256" key="4">
    <source>
        <dbReference type="ARBA" id="ARBA00023242"/>
    </source>
</evidence>
<comment type="similarity">
    <text evidence="5">Belongs to the peptidase T1B family.</text>
</comment>
<sequence length="230" mass="25352">MEKSSQIHVQRVRDVKLNEVQNCKSVTHFLYRQNCFDNNGSCIFIILSLKMALANVLQSESVDFSNYGRKCRGFSSSLYETELGLESVGGDNLSFAVRTACSDGDGPERKIQFLHGTTTLAFKFQHGVIVAVDSRATAGAYIASQTVKKVIEINPYLLGTMAGGAADCSFWERLLARQCRVYELRNKERISVAAASKLLANMVYQYKGMGLSMGTMVCGWDKTGPGMDVI</sequence>
<organism evidence="6 7">
    <name type="scientific">Oncorhynchus mykiss</name>
    <name type="common">Rainbow trout</name>
    <name type="synonym">Salmo gairdneri</name>
    <dbReference type="NCBI Taxonomy" id="8022"/>
    <lineage>
        <taxon>Eukaryota</taxon>
        <taxon>Metazoa</taxon>
        <taxon>Chordata</taxon>
        <taxon>Craniata</taxon>
        <taxon>Vertebrata</taxon>
        <taxon>Euteleostomi</taxon>
        <taxon>Actinopterygii</taxon>
        <taxon>Neopterygii</taxon>
        <taxon>Teleostei</taxon>
        <taxon>Protacanthopterygii</taxon>
        <taxon>Salmoniformes</taxon>
        <taxon>Salmonidae</taxon>
        <taxon>Salmoninae</taxon>
        <taxon>Oncorhynchus</taxon>
    </lineage>
</organism>
<dbReference type="PROSITE" id="PS51476">
    <property type="entry name" value="PROTEASOME_BETA_2"/>
    <property type="match status" value="1"/>
</dbReference>
<reference evidence="6" key="1">
    <citation type="journal article" date="2014" name="Nat. Commun.">
        <title>The rainbow trout genome provides novel insights into evolution after whole-genome duplication in vertebrates.</title>
        <authorList>
            <person name="Berthelot C."/>
            <person name="Brunet F."/>
            <person name="Chalopin D."/>
            <person name="Juanchich A."/>
            <person name="Bernard M."/>
            <person name="Noel B."/>
            <person name="Bento P."/>
            <person name="Da Silva C."/>
            <person name="Labadie K."/>
            <person name="Alberti A."/>
            <person name="Aury J.M."/>
            <person name="Louis A."/>
            <person name="Dehais P."/>
            <person name="Bardou P."/>
            <person name="Montfort J."/>
            <person name="Klopp C."/>
            <person name="Cabau C."/>
            <person name="Gaspin C."/>
            <person name="Thorgaard G.H."/>
            <person name="Boussaha M."/>
            <person name="Quillet E."/>
            <person name="Guyomard R."/>
            <person name="Galiana D."/>
            <person name="Bobe J."/>
            <person name="Volff J.N."/>
            <person name="Genet C."/>
            <person name="Wincker P."/>
            <person name="Jaillon O."/>
            <person name="Roest Crollius H."/>
            <person name="Guiguen Y."/>
        </authorList>
    </citation>
    <scope>NUCLEOTIDE SEQUENCE [LARGE SCALE GENOMIC DNA]</scope>
</reference>
<dbReference type="AlphaFoldDB" id="A0A060X876"/>
<comment type="function">
    <text evidence="5">Component of the proteasome, a multicatalytic proteinase complex which is characterized by its ability to cleave peptides with Arg, Phe, Tyr, Leu, and Glu adjacent to the leaving group at neutral or slightly basic pH. The proteasome has an ATP-dependent proteolytic activity.</text>
</comment>
<evidence type="ECO:0000256" key="2">
    <source>
        <dbReference type="ARBA" id="ARBA00022942"/>
    </source>
</evidence>
<dbReference type="PANTHER" id="PTHR32194:SF11">
    <property type="entry name" value="PROTEASOME SUBUNIT BETA"/>
    <property type="match status" value="1"/>
</dbReference>
<evidence type="ECO:0000313" key="6">
    <source>
        <dbReference type="EMBL" id="CDQ73519.1"/>
    </source>
</evidence>
<proteinExistence type="inferred from homology"/>
<dbReference type="Gene3D" id="3.60.20.10">
    <property type="entry name" value="Glutamine Phosphoribosylpyrophosphate, subunit 1, domain 1"/>
    <property type="match status" value="1"/>
</dbReference>
<accession>A0A060X876</accession>
<dbReference type="PANTHER" id="PTHR32194">
    <property type="entry name" value="METALLOPROTEASE TLDD"/>
    <property type="match status" value="1"/>
</dbReference>
<comment type="subunit">
    <text evidence="5">Component of the proteasome complex.</text>
</comment>
<dbReference type="InterPro" id="IPR029055">
    <property type="entry name" value="Ntn_hydrolases_N"/>
</dbReference>
<dbReference type="InterPro" id="IPR016050">
    <property type="entry name" value="Proteasome_bsu_CS"/>
</dbReference>
<dbReference type="PaxDb" id="8022-A0A060X876"/>
<dbReference type="EMBL" id="FR904909">
    <property type="protein sequence ID" value="CDQ73519.1"/>
    <property type="molecule type" value="Genomic_DNA"/>
</dbReference>